<feature type="transmembrane region" description="Helical" evidence="6">
    <location>
        <begin position="433"/>
        <end position="458"/>
    </location>
</feature>
<evidence type="ECO:0000259" key="7">
    <source>
        <dbReference type="PROSITE" id="PS50850"/>
    </source>
</evidence>
<keyword evidence="9" id="KW-1185">Reference proteome</keyword>
<keyword evidence="2" id="KW-0813">Transport</keyword>
<dbReference type="PROSITE" id="PS50850">
    <property type="entry name" value="MFS"/>
    <property type="match status" value="1"/>
</dbReference>
<accession>A0AAF0EF93</accession>
<dbReference type="GO" id="GO:0022857">
    <property type="term" value="F:transmembrane transporter activity"/>
    <property type="evidence" value="ECO:0007669"/>
    <property type="project" value="InterPro"/>
</dbReference>
<dbReference type="InterPro" id="IPR036259">
    <property type="entry name" value="MFS_trans_sf"/>
</dbReference>
<dbReference type="Gene3D" id="1.20.1250.20">
    <property type="entry name" value="MFS general substrate transporter like domains"/>
    <property type="match status" value="1"/>
</dbReference>
<feature type="transmembrane region" description="Helical" evidence="6">
    <location>
        <begin position="92"/>
        <end position="110"/>
    </location>
</feature>
<dbReference type="SUPFAM" id="SSF103473">
    <property type="entry name" value="MFS general substrate transporter"/>
    <property type="match status" value="1"/>
</dbReference>
<comment type="subcellular location">
    <subcellularLocation>
        <location evidence="1">Membrane</location>
        <topology evidence="1">Multi-pass membrane protein</topology>
    </subcellularLocation>
</comment>
<feature type="transmembrane region" description="Helical" evidence="6">
    <location>
        <begin position="122"/>
        <end position="145"/>
    </location>
</feature>
<feature type="transmembrane region" description="Helical" evidence="6">
    <location>
        <begin position="400"/>
        <end position="421"/>
    </location>
</feature>
<feature type="transmembrane region" description="Helical" evidence="6">
    <location>
        <begin position="180"/>
        <end position="202"/>
    </location>
</feature>
<evidence type="ECO:0000256" key="4">
    <source>
        <dbReference type="ARBA" id="ARBA00022989"/>
    </source>
</evidence>
<feature type="transmembrane region" description="Helical" evidence="6">
    <location>
        <begin position="376"/>
        <end position="394"/>
    </location>
</feature>
<dbReference type="Proteomes" id="UP001214415">
    <property type="component" value="Chromosome 4"/>
</dbReference>
<evidence type="ECO:0000256" key="5">
    <source>
        <dbReference type="ARBA" id="ARBA00023136"/>
    </source>
</evidence>
<reference evidence="8" key="1">
    <citation type="submission" date="2023-03" db="EMBL/GenBank/DDBJ databases">
        <title>Mating type loci evolution in Malassezia.</title>
        <authorList>
            <person name="Coelho M.A."/>
        </authorList>
    </citation>
    <scope>NUCLEOTIDE SEQUENCE</scope>
    <source>
        <strain evidence="8">CBS 12830</strain>
    </source>
</reference>
<feature type="transmembrane region" description="Helical" evidence="6">
    <location>
        <begin position="55"/>
        <end position="77"/>
    </location>
</feature>
<protein>
    <recommendedName>
        <fullName evidence="7">Major facilitator superfamily (MFS) profile domain-containing protein</fullName>
    </recommendedName>
</protein>
<feature type="transmembrane region" description="Helical" evidence="6">
    <location>
        <begin position="151"/>
        <end position="168"/>
    </location>
</feature>
<dbReference type="FunFam" id="1.20.1720.10:FF:000009">
    <property type="entry name" value="MFS multidrug transporter"/>
    <property type="match status" value="1"/>
</dbReference>
<evidence type="ECO:0000313" key="8">
    <source>
        <dbReference type="EMBL" id="WFD23486.1"/>
    </source>
</evidence>
<keyword evidence="3 6" id="KW-0812">Transmembrane</keyword>
<feature type="transmembrane region" description="Helical" evidence="6">
    <location>
        <begin position="293"/>
        <end position="320"/>
    </location>
</feature>
<proteinExistence type="predicted"/>
<dbReference type="EMBL" id="CP119903">
    <property type="protein sequence ID" value="WFD23486.1"/>
    <property type="molecule type" value="Genomic_DNA"/>
</dbReference>
<keyword evidence="5 6" id="KW-0472">Membrane</keyword>
<sequence length="503" mass="55378">MQNGVASSESWPPSLESSFLSDGDIEKKHEATPPTSEQGSLHEPYSAFSRSTKTFLVVCASASAFMSPFAINIYMPAVPNISEALNISDGEALLSVTMYMIFQGLSPSVWAPLSDTFGRRPVLLCTFTVFLVANLGLSFANTYWLLLVLRMLQACGASSAIAIGAGCISDVSEQKERGSYMGYFQCGTLLGPSIGPVIGGFMAQAWDWHAVFFFLSAFGGSYLLFLLLCLPESLRALVGRGDKKPVSIWRTILPLRLVPNERENGALMAMPPKLHIRTLGLEHPWRMYTRPDVALMIASYAIPFGGFTVMSSTLSTILYANYQYKPWEMGMCFITIGVGSAIGSILSGYVLDRDYAHAWQKHGHEMNLHHTRMKHMGRLNLVFCLLFIANGWLLDQRVHIAAPLILQFFASVAAIMYYNCINTLLVDLDLERAASITAALNIGRCLTGAVFVAAVQYIVDAIGYGWTMLLIGVLCELVPVPMLWAVTRHGPAWLQQRKNPSEK</sequence>
<organism evidence="8 9">
    <name type="scientific">Malassezia equina</name>
    <dbReference type="NCBI Taxonomy" id="1381935"/>
    <lineage>
        <taxon>Eukaryota</taxon>
        <taxon>Fungi</taxon>
        <taxon>Dikarya</taxon>
        <taxon>Basidiomycota</taxon>
        <taxon>Ustilaginomycotina</taxon>
        <taxon>Malasseziomycetes</taxon>
        <taxon>Malasseziales</taxon>
        <taxon>Malasseziaceae</taxon>
        <taxon>Malassezia</taxon>
    </lineage>
</organism>
<evidence type="ECO:0000256" key="2">
    <source>
        <dbReference type="ARBA" id="ARBA00022448"/>
    </source>
</evidence>
<dbReference type="AlphaFoldDB" id="A0AAF0EF93"/>
<gene>
    <name evidence="8" type="ORF">MEQU1_002177</name>
</gene>
<feature type="transmembrane region" description="Helical" evidence="6">
    <location>
        <begin position="208"/>
        <end position="230"/>
    </location>
</feature>
<feature type="transmembrane region" description="Helical" evidence="6">
    <location>
        <begin position="464"/>
        <end position="487"/>
    </location>
</feature>
<evidence type="ECO:0000313" key="9">
    <source>
        <dbReference type="Proteomes" id="UP001214415"/>
    </source>
</evidence>
<dbReference type="InterPro" id="IPR020846">
    <property type="entry name" value="MFS_dom"/>
</dbReference>
<name>A0AAF0EF93_9BASI</name>
<dbReference type="PANTHER" id="PTHR23502">
    <property type="entry name" value="MAJOR FACILITATOR SUPERFAMILY"/>
    <property type="match status" value="1"/>
</dbReference>
<evidence type="ECO:0000256" key="1">
    <source>
        <dbReference type="ARBA" id="ARBA00004141"/>
    </source>
</evidence>
<feature type="transmembrane region" description="Helical" evidence="6">
    <location>
        <begin position="326"/>
        <end position="351"/>
    </location>
</feature>
<feature type="domain" description="Major facilitator superfamily (MFS) profile" evidence="7">
    <location>
        <begin position="56"/>
        <end position="490"/>
    </location>
</feature>
<dbReference type="GO" id="GO:0005886">
    <property type="term" value="C:plasma membrane"/>
    <property type="evidence" value="ECO:0007669"/>
    <property type="project" value="TreeGrafter"/>
</dbReference>
<dbReference type="PANTHER" id="PTHR23502:SF51">
    <property type="entry name" value="QUINIDINE RESISTANCE PROTEIN 1-RELATED"/>
    <property type="match status" value="1"/>
</dbReference>
<dbReference type="InterPro" id="IPR011701">
    <property type="entry name" value="MFS"/>
</dbReference>
<dbReference type="Pfam" id="PF07690">
    <property type="entry name" value="MFS_1"/>
    <property type="match status" value="1"/>
</dbReference>
<evidence type="ECO:0000256" key="6">
    <source>
        <dbReference type="SAM" id="Phobius"/>
    </source>
</evidence>
<keyword evidence="4 6" id="KW-1133">Transmembrane helix</keyword>
<evidence type="ECO:0000256" key="3">
    <source>
        <dbReference type="ARBA" id="ARBA00022692"/>
    </source>
</evidence>